<dbReference type="InterPro" id="IPR045031">
    <property type="entry name" value="DHP_synth-like"/>
</dbReference>
<dbReference type="Gene3D" id="3.20.20.20">
    <property type="entry name" value="Dihydropteroate synthase-like"/>
    <property type="match status" value="1"/>
</dbReference>
<comment type="cofactor">
    <cofactor evidence="2">
        <name>Mg(2+)</name>
        <dbReference type="ChEBI" id="CHEBI:18420"/>
    </cofactor>
</comment>
<evidence type="ECO:0000313" key="12">
    <source>
        <dbReference type="Proteomes" id="UP001317532"/>
    </source>
</evidence>
<evidence type="ECO:0000256" key="2">
    <source>
        <dbReference type="ARBA" id="ARBA00001946"/>
    </source>
</evidence>
<evidence type="ECO:0000256" key="3">
    <source>
        <dbReference type="ARBA" id="ARBA00004763"/>
    </source>
</evidence>
<dbReference type="GO" id="GO:0005829">
    <property type="term" value="C:cytosol"/>
    <property type="evidence" value="ECO:0007669"/>
    <property type="project" value="TreeGrafter"/>
</dbReference>
<evidence type="ECO:0000259" key="10">
    <source>
        <dbReference type="PROSITE" id="PS50972"/>
    </source>
</evidence>
<evidence type="ECO:0000256" key="6">
    <source>
        <dbReference type="ARBA" id="ARBA00022679"/>
    </source>
</evidence>
<evidence type="ECO:0000256" key="8">
    <source>
        <dbReference type="ARBA" id="ARBA00022842"/>
    </source>
</evidence>
<comment type="similarity">
    <text evidence="4">Belongs to the DHPS family.</text>
</comment>
<dbReference type="GO" id="GO:0046872">
    <property type="term" value="F:metal ion binding"/>
    <property type="evidence" value="ECO:0007669"/>
    <property type="project" value="UniProtKB-KW"/>
</dbReference>
<keyword evidence="7" id="KW-0479">Metal-binding</keyword>
<dbReference type="PANTHER" id="PTHR20941:SF1">
    <property type="entry name" value="FOLIC ACID SYNTHESIS PROTEIN FOL1"/>
    <property type="match status" value="1"/>
</dbReference>
<dbReference type="InterPro" id="IPR011005">
    <property type="entry name" value="Dihydropteroate_synth-like_sf"/>
</dbReference>
<proteinExistence type="inferred from homology"/>
<dbReference type="KEGG" id="vab:WPS_23410"/>
<dbReference type="PROSITE" id="PS00793">
    <property type="entry name" value="DHPS_2"/>
    <property type="match status" value="1"/>
</dbReference>
<dbReference type="NCBIfam" id="TIGR01496">
    <property type="entry name" value="DHPS"/>
    <property type="match status" value="1"/>
</dbReference>
<dbReference type="Proteomes" id="UP001317532">
    <property type="component" value="Chromosome"/>
</dbReference>
<evidence type="ECO:0000256" key="9">
    <source>
        <dbReference type="ARBA" id="ARBA00022909"/>
    </source>
</evidence>
<protein>
    <recommendedName>
        <fullName evidence="5">dihydropteroate synthase</fullName>
        <ecNumber evidence="5">2.5.1.15</ecNumber>
    </recommendedName>
</protein>
<dbReference type="InterPro" id="IPR000489">
    <property type="entry name" value="Pterin-binding_dom"/>
</dbReference>
<gene>
    <name evidence="11" type="ORF">WPS_23410</name>
</gene>
<dbReference type="GO" id="GO:0046654">
    <property type="term" value="P:tetrahydrofolate biosynthetic process"/>
    <property type="evidence" value="ECO:0007669"/>
    <property type="project" value="TreeGrafter"/>
</dbReference>
<keyword evidence="6" id="KW-0808">Transferase</keyword>
<comment type="pathway">
    <text evidence="3">Cofactor biosynthesis; tetrahydrofolate biosynthesis; 7,8-dihydrofolate from 2-amino-4-hydroxy-6-hydroxymethyl-7,8-dihydropteridine diphosphate and 4-aminobenzoate: step 1/2.</text>
</comment>
<dbReference type="PANTHER" id="PTHR20941">
    <property type="entry name" value="FOLATE SYNTHESIS PROTEINS"/>
    <property type="match status" value="1"/>
</dbReference>
<keyword evidence="8" id="KW-0460">Magnesium</keyword>
<reference evidence="11 12" key="1">
    <citation type="journal article" date="2022" name="ISME Commun">
        <title>Vulcanimicrobium alpinus gen. nov. sp. nov., the first cultivated representative of the candidate phylum 'Eremiobacterota', is a metabolically versatile aerobic anoxygenic phototroph.</title>
        <authorList>
            <person name="Yabe S."/>
            <person name="Muto K."/>
            <person name="Abe K."/>
            <person name="Yokota A."/>
            <person name="Staudigel H."/>
            <person name="Tebo B.M."/>
        </authorList>
    </citation>
    <scope>NUCLEOTIDE SEQUENCE [LARGE SCALE GENOMIC DNA]</scope>
    <source>
        <strain evidence="11 12">WC8-2</strain>
    </source>
</reference>
<dbReference type="PROSITE" id="PS50972">
    <property type="entry name" value="PTERIN_BINDING"/>
    <property type="match status" value="1"/>
</dbReference>
<dbReference type="GO" id="GO:0046656">
    <property type="term" value="P:folic acid biosynthetic process"/>
    <property type="evidence" value="ECO:0007669"/>
    <property type="project" value="UniProtKB-KW"/>
</dbReference>
<dbReference type="InterPro" id="IPR006390">
    <property type="entry name" value="DHP_synth_dom"/>
</dbReference>
<dbReference type="SUPFAM" id="SSF51717">
    <property type="entry name" value="Dihydropteroate synthetase-like"/>
    <property type="match status" value="1"/>
</dbReference>
<keyword evidence="9" id="KW-0289">Folate biosynthesis</keyword>
<feature type="domain" description="Pterin-binding" evidence="10">
    <location>
        <begin position="21"/>
        <end position="266"/>
    </location>
</feature>
<dbReference type="CDD" id="cd00739">
    <property type="entry name" value="DHPS"/>
    <property type="match status" value="1"/>
</dbReference>
<accession>A0AAN2C9Z0</accession>
<evidence type="ECO:0000256" key="1">
    <source>
        <dbReference type="ARBA" id="ARBA00000012"/>
    </source>
</evidence>
<organism evidence="11 12">
    <name type="scientific">Vulcanimicrobium alpinum</name>
    <dbReference type="NCBI Taxonomy" id="3016050"/>
    <lineage>
        <taxon>Bacteria</taxon>
        <taxon>Bacillati</taxon>
        <taxon>Vulcanimicrobiota</taxon>
        <taxon>Vulcanimicrobiia</taxon>
        <taxon>Vulcanimicrobiales</taxon>
        <taxon>Vulcanimicrobiaceae</taxon>
        <taxon>Vulcanimicrobium</taxon>
    </lineage>
</organism>
<keyword evidence="12" id="KW-1185">Reference proteome</keyword>
<evidence type="ECO:0000256" key="4">
    <source>
        <dbReference type="ARBA" id="ARBA00009503"/>
    </source>
</evidence>
<sequence>MTRGRGALFVRGRALAWGERTYVMGIVNATPDSFSGDGLVDPALAAQRALAHLAAGADLIDVGAESTRPGNTPISDATERARLLPAVRAIRAAAPDAILSVDTFKPEVFRDAHAAGGDLLNSIWGAPPELVDAAASCGAPIVVMHNKAVAVYERDVLDEVLAFLDDAAARCVRAGIPPDRVILDPGIGFGKLPEHSLALLRALDRLVALGFPTLIGTSRKSTIGKLTGRTVDAREFGTAATVALAVAAGIDIVRVHDVAEQTDVVRVADAIVRGWRPAGWTERLP</sequence>
<comment type="catalytic activity">
    <reaction evidence="1">
        <text>(7,8-dihydropterin-6-yl)methyl diphosphate + 4-aminobenzoate = 7,8-dihydropteroate + diphosphate</text>
        <dbReference type="Rhea" id="RHEA:19949"/>
        <dbReference type="ChEBI" id="CHEBI:17836"/>
        <dbReference type="ChEBI" id="CHEBI:17839"/>
        <dbReference type="ChEBI" id="CHEBI:33019"/>
        <dbReference type="ChEBI" id="CHEBI:72950"/>
        <dbReference type="EC" id="2.5.1.15"/>
    </reaction>
</comment>
<dbReference type="Pfam" id="PF00809">
    <property type="entry name" value="Pterin_bind"/>
    <property type="match status" value="1"/>
</dbReference>
<evidence type="ECO:0000256" key="7">
    <source>
        <dbReference type="ARBA" id="ARBA00022723"/>
    </source>
</evidence>
<dbReference type="EMBL" id="AP025523">
    <property type="protein sequence ID" value="BDE07065.1"/>
    <property type="molecule type" value="Genomic_DNA"/>
</dbReference>
<name>A0AAN2C9Z0_UNVUL</name>
<evidence type="ECO:0000256" key="5">
    <source>
        <dbReference type="ARBA" id="ARBA00012458"/>
    </source>
</evidence>
<evidence type="ECO:0000313" key="11">
    <source>
        <dbReference type="EMBL" id="BDE07065.1"/>
    </source>
</evidence>
<dbReference type="EC" id="2.5.1.15" evidence="5"/>
<dbReference type="AlphaFoldDB" id="A0AAN2C9Z0"/>
<dbReference type="GO" id="GO:0004156">
    <property type="term" value="F:dihydropteroate synthase activity"/>
    <property type="evidence" value="ECO:0007669"/>
    <property type="project" value="UniProtKB-EC"/>
</dbReference>